<name>A0AA88TC29_9TELE</name>
<protein>
    <submittedName>
        <fullName evidence="2">Uncharacterized protein</fullName>
    </submittedName>
</protein>
<comment type="caution">
    <text evidence="2">The sequence shown here is derived from an EMBL/GenBank/DDBJ whole genome shotgun (WGS) entry which is preliminary data.</text>
</comment>
<gene>
    <name evidence="2" type="ORF">Q8A67_022359</name>
</gene>
<proteinExistence type="predicted"/>
<reference evidence="2" key="1">
    <citation type="submission" date="2023-08" db="EMBL/GenBank/DDBJ databases">
        <title>Chromosome-level Genome Assembly of mud carp (Cirrhinus molitorella).</title>
        <authorList>
            <person name="Liu H."/>
        </authorList>
    </citation>
    <scope>NUCLEOTIDE SEQUENCE</scope>
    <source>
        <strain evidence="2">Prfri</strain>
        <tissue evidence="2">Muscle</tissue>
    </source>
</reference>
<organism evidence="2 3">
    <name type="scientific">Cirrhinus molitorella</name>
    <name type="common">mud carp</name>
    <dbReference type="NCBI Taxonomy" id="172907"/>
    <lineage>
        <taxon>Eukaryota</taxon>
        <taxon>Metazoa</taxon>
        <taxon>Chordata</taxon>
        <taxon>Craniata</taxon>
        <taxon>Vertebrata</taxon>
        <taxon>Euteleostomi</taxon>
        <taxon>Actinopterygii</taxon>
        <taxon>Neopterygii</taxon>
        <taxon>Teleostei</taxon>
        <taxon>Ostariophysi</taxon>
        <taxon>Cypriniformes</taxon>
        <taxon>Cyprinidae</taxon>
        <taxon>Labeoninae</taxon>
        <taxon>Labeonini</taxon>
        <taxon>Cirrhinus</taxon>
    </lineage>
</organism>
<sequence>MHQRQGLSRHGWQGEDEGDEREKEVLGKGWIQRLGHNEAHQAGAHHLPRIGPYHTTAQHANRLAQLSTPESPALP</sequence>
<dbReference type="AlphaFoldDB" id="A0AA88TC29"/>
<evidence type="ECO:0000313" key="2">
    <source>
        <dbReference type="EMBL" id="KAK2872462.1"/>
    </source>
</evidence>
<feature type="region of interest" description="Disordered" evidence="1">
    <location>
        <begin position="1"/>
        <end position="75"/>
    </location>
</feature>
<dbReference type="EMBL" id="JAUYZG010000022">
    <property type="protein sequence ID" value="KAK2872462.1"/>
    <property type="molecule type" value="Genomic_DNA"/>
</dbReference>
<evidence type="ECO:0000313" key="3">
    <source>
        <dbReference type="Proteomes" id="UP001187343"/>
    </source>
</evidence>
<feature type="compositionally biased region" description="Polar residues" evidence="1">
    <location>
        <begin position="55"/>
        <end position="75"/>
    </location>
</feature>
<dbReference type="Proteomes" id="UP001187343">
    <property type="component" value="Unassembled WGS sequence"/>
</dbReference>
<evidence type="ECO:0000256" key="1">
    <source>
        <dbReference type="SAM" id="MobiDB-lite"/>
    </source>
</evidence>
<accession>A0AA88TC29</accession>
<keyword evidence="3" id="KW-1185">Reference proteome</keyword>